<feature type="transmembrane region" description="Helical" evidence="1">
    <location>
        <begin position="374"/>
        <end position="398"/>
    </location>
</feature>
<name>A0A930REB9_STRIT</name>
<comment type="caution">
    <text evidence="2">The sequence shown here is derived from an EMBL/GenBank/DDBJ whole genome shotgun (WGS) entry which is preliminary data.</text>
</comment>
<reference evidence="2" key="1">
    <citation type="submission" date="2020-04" db="EMBL/GenBank/DDBJ databases">
        <title>Deep metagenomics examines the oral microbiome during advanced dental caries in children, revealing novel taxa and co-occurrences with host molecules.</title>
        <authorList>
            <person name="Baker J.L."/>
            <person name="Morton J.T."/>
            <person name="Dinis M."/>
            <person name="Alvarez R."/>
            <person name="Tran N.C."/>
            <person name="Knight R."/>
            <person name="Edlund A."/>
        </authorList>
    </citation>
    <scope>NUCLEOTIDE SEQUENCE</scope>
    <source>
        <strain evidence="2">JCVI_23_bin.22</strain>
    </source>
</reference>
<feature type="transmembrane region" description="Helical" evidence="1">
    <location>
        <begin position="311"/>
        <end position="329"/>
    </location>
</feature>
<feature type="transmembrane region" description="Helical" evidence="1">
    <location>
        <begin position="36"/>
        <end position="56"/>
    </location>
</feature>
<dbReference type="EMBL" id="JABZYP010000024">
    <property type="protein sequence ID" value="MBF1713383.1"/>
    <property type="molecule type" value="Genomic_DNA"/>
</dbReference>
<feature type="transmembrane region" description="Helical" evidence="1">
    <location>
        <begin position="140"/>
        <end position="173"/>
    </location>
</feature>
<dbReference type="AlphaFoldDB" id="A0A930REB9"/>
<feature type="transmembrane region" description="Helical" evidence="1">
    <location>
        <begin position="281"/>
        <end position="299"/>
    </location>
</feature>
<feature type="transmembrane region" description="Helical" evidence="1">
    <location>
        <begin position="335"/>
        <end position="353"/>
    </location>
</feature>
<keyword evidence="1" id="KW-1133">Transmembrane helix</keyword>
<feature type="transmembrane region" description="Helical" evidence="1">
    <location>
        <begin position="202"/>
        <end position="221"/>
    </location>
</feature>
<feature type="transmembrane region" description="Helical" evidence="1">
    <location>
        <begin position="106"/>
        <end position="128"/>
    </location>
</feature>
<protein>
    <submittedName>
        <fullName evidence="2">Heme transporter CcmD</fullName>
    </submittedName>
</protein>
<gene>
    <name evidence="2" type="ORF">HXO88_06595</name>
</gene>
<sequence length="513" mass="57145">MYDTMPEQGTKETVAEALYEESKKNAAFIEPTSTPFVLLLLWSALLSGLSVANPLLTNLSTNLQSQNLYAGWAIAQGQVIYGNIYGTSGLLYYLANWAGNLFLNNILFAAMQCMALFIAGIFLFKIVYQLTAVRNNSIKIVSLFYGLTLVLGWGGLYSSMFAFPFVFGALYFLVRYVAGEASDKGFIGFGALGALMFMTDPLTSLVFYATAFIALFVYNIVTKQKARGLYQFLATLVGFSLIFYPLGYYTVLNGTFGAAISQILYPWESLRFSGQHLLHNGLLYSSLLIGLGVLGTWIRSFSLPANSVERFLQLLSFFASFILVSFNFFLTEQGVYQFLSILPYFMVLLSLWLGKSKLNRGGRHSRVRKSSSILGSYIVKNAFLPALAVIYLIGFPLVNHYILSSGEASERASAANYIKNKAKKTDKIYAWDKTALLYQASGHLSAVPILTPGLYQGTAENKMALARSLKENRPAYILVHNQVPVLQDVQKQLKENYQLTSLKLNHFKLYKLK</sequence>
<dbReference type="Proteomes" id="UP000721045">
    <property type="component" value="Unassembled WGS sequence"/>
</dbReference>
<proteinExistence type="predicted"/>
<organism evidence="2 3">
    <name type="scientific">Streptococcus intermedius</name>
    <dbReference type="NCBI Taxonomy" id="1338"/>
    <lineage>
        <taxon>Bacteria</taxon>
        <taxon>Bacillati</taxon>
        <taxon>Bacillota</taxon>
        <taxon>Bacilli</taxon>
        <taxon>Lactobacillales</taxon>
        <taxon>Streptococcaceae</taxon>
        <taxon>Streptococcus</taxon>
        <taxon>Streptococcus anginosus group</taxon>
    </lineage>
</organism>
<evidence type="ECO:0000313" key="3">
    <source>
        <dbReference type="Proteomes" id="UP000721045"/>
    </source>
</evidence>
<evidence type="ECO:0000313" key="2">
    <source>
        <dbReference type="EMBL" id="MBF1713383.1"/>
    </source>
</evidence>
<keyword evidence="1" id="KW-0812">Transmembrane</keyword>
<feature type="transmembrane region" description="Helical" evidence="1">
    <location>
        <begin position="228"/>
        <end position="246"/>
    </location>
</feature>
<evidence type="ECO:0000256" key="1">
    <source>
        <dbReference type="SAM" id="Phobius"/>
    </source>
</evidence>
<feature type="transmembrane region" description="Helical" evidence="1">
    <location>
        <begin position="68"/>
        <end position="94"/>
    </location>
</feature>
<keyword evidence="1" id="KW-0472">Membrane</keyword>
<accession>A0A930REB9</accession>